<organism evidence="6">
    <name type="scientific">Oryza sativa subsp. japonica</name>
    <name type="common">Rice</name>
    <dbReference type="NCBI Taxonomy" id="39947"/>
    <lineage>
        <taxon>Eukaryota</taxon>
        <taxon>Viridiplantae</taxon>
        <taxon>Streptophyta</taxon>
        <taxon>Embryophyta</taxon>
        <taxon>Tracheophyta</taxon>
        <taxon>Spermatophyta</taxon>
        <taxon>Magnoliopsida</taxon>
        <taxon>Liliopsida</taxon>
        <taxon>Poales</taxon>
        <taxon>Poaceae</taxon>
        <taxon>BOP clade</taxon>
        <taxon>Oryzoideae</taxon>
        <taxon>Oryzeae</taxon>
        <taxon>Oryzinae</taxon>
        <taxon>Oryza</taxon>
        <taxon>Oryza sativa</taxon>
    </lineage>
</organism>
<dbReference type="EMBL" id="CM000140">
    <property type="protein sequence ID" value="EEE58688.1"/>
    <property type="molecule type" value="Genomic_DNA"/>
</dbReference>
<comment type="similarity">
    <text evidence="1 4">Belongs to the glycosyl hydrolase 17 family.</text>
</comment>
<dbReference type="SUPFAM" id="SSF51445">
    <property type="entry name" value="(Trans)glycosidases"/>
    <property type="match status" value="1"/>
</dbReference>
<protein>
    <submittedName>
        <fullName evidence="6">Uncharacterized protein</fullName>
    </submittedName>
</protein>
<dbReference type="AlphaFoldDB" id="B9F6R5"/>
<feature type="signal peptide" evidence="5">
    <location>
        <begin position="1"/>
        <end position="30"/>
    </location>
</feature>
<dbReference type="InterPro" id="IPR044965">
    <property type="entry name" value="Glyco_hydro_17_plant"/>
</dbReference>
<evidence type="ECO:0000256" key="5">
    <source>
        <dbReference type="SAM" id="SignalP"/>
    </source>
</evidence>
<dbReference type="GO" id="GO:0004553">
    <property type="term" value="F:hydrolase activity, hydrolyzing O-glycosyl compounds"/>
    <property type="evidence" value="ECO:0007669"/>
    <property type="project" value="InterPro"/>
</dbReference>
<dbReference type="GO" id="GO:0005975">
    <property type="term" value="P:carbohydrate metabolic process"/>
    <property type="evidence" value="ECO:0007669"/>
    <property type="project" value="InterPro"/>
</dbReference>
<dbReference type="Proteomes" id="UP000007752">
    <property type="component" value="Chromosome 3"/>
</dbReference>
<keyword evidence="3" id="KW-0326">Glycosidase</keyword>
<evidence type="ECO:0000256" key="2">
    <source>
        <dbReference type="ARBA" id="ARBA00022801"/>
    </source>
</evidence>
<reference evidence="6" key="1">
    <citation type="journal article" date="2005" name="PLoS Biol.">
        <title>The genomes of Oryza sativa: a history of duplications.</title>
        <authorList>
            <person name="Yu J."/>
            <person name="Wang J."/>
            <person name="Lin W."/>
            <person name="Li S."/>
            <person name="Li H."/>
            <person name="Zhou J."/>
            <person name="Ni P."/>
            <person name="Dong W."/>
            <person name="Hu S."/>
            <person name="Zeng C."/>
            <person name="Zhang J."/>
            <person name="Zhang Y."/>
            <person name="Li R."/>
            <person name="Xu Z."/>
            <person name="Li S."/>
            <person name="Li X."/>
            <person name="Zheng H."/>
            <person name="Cong L."/>
            <person name="Lin L."/>
            <person name="Yin J."/>
            <person name="Geng J."/>
            <person name="Li G."/>
            <person name="Shi J."/>
            <person name="Liu J."/>
            <person name="Lv H."/>
            <person name="Li J."/>
            <person name="Wang J."/>
            <person name="Deng Y."/>
            <person name="Ran L."/>
            <person name="Shi X."/>
            <person name="Wang X."/>
            <person name="Wu Q."/>
            <person name="Li C."/>
            <person name="Ren X."/>
            <person name="Wang J."/>
            <person name="Wang X."/>
            <person name="Li D."/>
            <person name="Liu D."/>
            <person name="Zhang X."/>
            <person name="Ji Z."/>
            <person name="Zhao W."/>
            <person name="Sun Y."/>
            <person name="Zhang Z."/>
            <person name="Bao J."/>
            <person name="Han Y."/>
            <person name="Dong L."/>
            <person name="Ji J."/>
            <person name="Chen P."/>
            <person name="Wu S."/>
            <person name="Liu J."/>
            <person name="Xiao Y."/>
            <person name="Bu D."/>
            <person name="Tan J."/>
            <person name="Yang L."/>
            <person name="Ye C."/>
            <person name="Zhang J."/>
            <person name="Xu J."/>
            <person name="Zhou Y."/>
            <person name="Yu Y."/>
            <person name="Zhang B."/>
            <person name="Zhuang S."/>
            <person name="Wei H."/>
            <person name="Liu B."/>
            <person name="Lei M."/>
            <person name="Yu H."/>
            <person name="Li Y."/>
            <person name="Xu H."/>
            <person name="Wei S."/>
            <person name="He X."/>
            <person name="Fang L."/>
            <person name="Zhang Z."/>
            <person name="Zhang Y."/>
            <person name="Huang X."/>
            <person name="Su Z."/>
            <person name="Tong W."/>
            <person name="Li J."/>
            <person name="Tong Z."/>
            <person name="Li S."/>
            <person name="Ye J."/>
            <person name="Wang L."/>
            <person name="Fang L."/>
            <person name="Lei T."/>
            <person name="Chen C."/>
            <person name="Chen H."/>
            <person name="Xu Z."/>
            <person name="Li H."/>
            <person name="Huang H."/>
            <person name="Zhang F."/>
            <person name="Xu H."/>
            <person name="Li N."/>
            <person name="Zhao C."/>
            <person name="Li S."/>
            <person name="Dong L."/>
            <person name="Huang Y."/>
            <person name="Li L."/>
            <person name="Xi Y."/>
            <person name="Qi Q."/>
            <person name="Li W."/>
            <person name="Zhang B."/>
            <person name="Hu W."/>
            <person name="Zhang Y."/>
            <person name="Tian X."/>
            <person name="Jiao Y."/>
            <person name="Liang X."/>
            <person name="Jin J."/>
            <person name="Gao L."/>
            <person name="Zheng W."/>
            <person name="Hao B."/>
            <person name="Liu S."/>
            <person name="Wang W."/>
            <person name="Yuan L."/>
            <person name="Cao M."/>
            <person name="McDermott J."/>
            <person name="Samudrala R."/>
            <person name="Wang J."/>
            <person name="Wong G.K."/>
            <person name="Yang H."/>
        </authorList>
    </citation>
    <scope>NUCLEOTIDE SEQUENCE [LARGE SCALE GENOMIC DNA]</scope>
</reference>
<dbReference type="InterPro" id="IPR017853">
    <property type="entry name" value="GH"/>
</dbReference>
<keyword evidence="5" id="KW-0732">Signal</keyword>
<proteinExistence type="inferred from homology"/>
<dbReference type="Pfam" id="PF00332">
    <property type="entry name" value="Glyco_hydro_17"/>
    <property type="match status" value="2"/>
</dbReference>
<evidence type="ECO:0000256" key="3">
    <source>
        <dbReference type="ARBA" id="ARBA00023295"/>
    </source>
</evidence>
<gene>
    <name evidence="6" type="ORF">OsJ_10123</name>
</gene>
<name>B9F6R5_ORYSJ</name>
<dbReference type="Gene3D" id="3.20.20.80">
    <property type="entry name" value="Glycosidases"/>
    <property type="match status" value="2"/>
</dbReference>
<keyword evidence="2" id="KW-0378">Hydrolase</keyword>
<dbReference type="PANTHER" id="PTHR32227">
    <property type="entry name" value="GLUCAN ENDO-1,3-BETA-GLUCOSIDASE BG1-RELATED-RELATED"/>
    <property type="match status" value="1"/>
</dbReference>
<dbReference type="InterPro" id="IPR000490">
    <property type="entry name" value="Glyco_hydro_17"/>
</dbReference>
<feature type="chain" id="PRO_5002883697" evidence="5">
    <location>
        <begin position="31"/>
        <end position="407"/>
    </location>
</feature>
<accession>B9F6R5</accession>
<reference evidence="6" key="2">
    <citation type="submission" date="2008-12" db="EMBL/GenBank/DDBJ databases">
        <title>Improved gene annotation of the rice (Oryza sativa) genomes.</title>
        <authorList>
            <person name="Wang J."/>
            <person name="Li R."/>
            <person name="Fan W."/>
            <person name="Huang Q."/>
            <person name="Zhang J."/>
            <person name="Zhou Y."/>
            <person name="Hu Y."/>
            <person name="Zi S."/>
            <person name="Li J."/>
            <person name="Ni P."/>
            <person name="Zheng H."/>
            <person name="Zhang Y."/>
            <person name="Zhao M."/>
            <person name="Hao Q."/>
            <person name="McDermott J."/>
            <person name="Samudrala R."/>
            <person name="Kristiansen K."/>
            <person name="Wong G.K.-S."/>
        </authorList>
    </citation>
    <scope>NUCLEOTIDE SEQUENCE</scope>
</reference>
<evidence type="ECO:0000313" key="6">
    <source>
        <dbReference type="EMBL" id="EEE58688.1"/>
    </source>
</evidence>
<evidence type="ECO:0000256" key="4">
    <source>
        <dbReference type="RuleBase" id="RU004335"/>
    </source>
</evidence>
<sequence length="407" mass="42516">MAPPSCLLRVGWLPAALCALALALAPASDATSASLVGINYGRVGSNLPPPQAVLPLLEGLGIGRVRLYDADPAVLHAFAKTGVELFIAALTVGNEVLTGNNSAVTRALLPAMQSLHGALAKLGLDKQIAVTTAHNLGVLGTSYPPSSGAFRRDLLPYICPILDYHARTGSPFLVNAYPYFAYSGDPKGIHLEYALLEAGYAGVPDPNSGLRYPNLLVAQVDAVYHAIAAANTAAAQVVEVRISETGWPSSGDPGETAATPQNAARYNSNAMRLVAEGKGTPLKPTVAMRAYVFALFNENLKPGLASERNYGLFKPDGTPVYELSYKLPRDNSTFGGAGNSGWRFPGGGGGNVSGGYDNNGVNSGYYDISAASPDSAVRSTLPPSRLFVPALHGSGIDLPVVLFLKRR</sequence>
<evidence type="ECO:0000256" key="1">
    <source>
        <dbReference type="ARBA" id="ARBA00008773"/>
    </source>
</evidence>